<sequence>MPPLSELSPAALEDLRAGLRREYEALRSEKLTLDMTRGKPAPEQLDLAAAMLALPGNRDTTAEDGTDARNYGNLQGLPETRALFSSLMGAPPGQIVVANNSSLALMHDTLVYALLKGLPGGRGPWSKEEPIAFLCPVPGYDRHFALCEGFGIRMIPVAMTGAGPDMDAVERAVADPAVKGIWCVPQYSNPSGETYGADTVRRLAAMRAAAPDFRIFWDNAYAVHHLTAERPALPNILDACAEAGHPDRPIVFASTSKVTLAGAGLALWASSLDNLRWYLTQAGRRSIGPDKLNQLRHVRFLRDDAGIAAHMERHRDLIAPKFAAVAEAFAARLSGLEVARWSNPKGGYFVTLEVQDGTARRVVALAKEAGIALTPAGATHPYGRDPHDRTLRIAPTFPSLAEVRKAAEAVALCTLLAACETGPA</sequence>
<name>A0A6L3SUL8_9HYPH</name>
<dbReference type="AlphaFoldDB" id="A0A6L3SUL8"/>
<dbReference type="PANTHER" id="PTHR43799">
    <property type="entry name" value="AMINOTRANSFERASE, PUTATIVE-RELATED"/>
    <property type="match status" value="1"/>
</dbReference>
<dbReference type="SUPFAM" id="SSF53383">
    <property type="entry name" value="PLP-dependent transferases"/>
    <property type="match status" value="1"/>
</dbReference>
<reference evidence="1 2" key="1">
    <citation type="submission" date="2019-09" db="EMBL/GenBank/DDBJ databases">
        <title>YIM 48816 draft genome.</title>
        <authorList>
            <person name="Jiang L."/>
        </authorList>
    </citation>
    <scope>NUCLEOTIDE SEQUENCE [LARGE SCALE GENOMIC DNA]</scope>
    <source>
        <strain evidence="1 2">YIM 48816</strain>
    </source>
</reference>
<dbReference type="InterPro" id="IPR015422">
    <property type="entry name" value="PyrdxlP-dep_Trfase_small"/>
</dbReference>
<evidence type="ECO:0000313" key="2">
    <source>
        <dbReference type="Proteomes" id="UP000474159"/>
    </source>
</evidence>
<dbReference type="Pfam" id="PF12897">
    <property type="entry name" value="Asp_aminotransf"/>
    <property type="match status" value="1"/>
</dbReference>
<keyword evidence="2" id="KW-1185">Reference proteome</keyword>
<dbReference type="InterPro" id="IPR015424">
    <property type="entry name" value="PyrdxlP-dep_Trfase"/>
</dbReference>
<gene>
    <name evidence="1" type="ORF">F6X53_26025</name>
</gene>
<dbReference type="GO" id="GO:0004069">
    <property type="term" value="F:L-aspartate:2-oxoglutarate aminotransferase activity"/>
    <property type="evidence" value="ECO:0007669"/>
    <property type="project" value="InterPro"/>
</dbReference>
<keyword evidence="1" id="KW-0808">Transferase</keyword>
<dbReference type="InterPro" id="IPR015421">
    <property type="entry name" value="PyrdxlP-dep_Trfase_major"/>
</dbReference>
<dbReference type="InterPro" id="IPR024551">
    <property type="entry name" value="AspAT_Ic"/>
</dbReference>
<dbReference type="OrthoDB" id="9804020at2"/>
<protein>
    <submittedName>
        <fullName evidence="1">Aminotransferase class I/II-fold pyridoxal phosphate-dependent enzyme</fullName>
    </submittedName>
</protein>
<dbReference type="EMBL" id="VZZK01000038">
    <property type="protein sequence ID" value="KAB1074152.1"/>
    <property type="molecule type" value="Genomic_DNA"/>
</dbReference>
<dbReference type="Gene3D" id="3.40.640.10">
    <property type="entry name" value="Type I PLP-dependent aspartate aminotransferase-like (Major domain)"/>
    <property type="match status" value="1"/>
</dbReference>
<dbReference type="Gene3D" id="3.90.1150.10">
    <property type="entry name" value="Aspartate Aminotransferase, domain 1"/>
    <property type="match status" value="1"/>
</dbReference>
<keyword evidence="1" id="KW-0032">Aminotransferase</keyword>
<evidence type="ECO:0000313" key="1">
    <source>
        <dbReference type="EMBL" id="KAB1074152.1"/>
    </source>
</evidence>
<dbReference type="RefSeq" id="WP_151003826.1">
    <property type="nucleotide sequence ID" value="NZ_BPQY01000251.1"/>
</dbReference>
<dbReference type="PANTHER" id="PTHR43799:SF1">
    <property type="entry name" value="ASPARTATE AMINOTRANSFERASE"/>
    <property type="match status" value="1"/>
</dbReference>
<proteinExistence type="predicted"/>
<dbReference type="Proteomes" id="UP000474159">
    <property type="component" value="Unassembled WGS sequence"/>
</dbReference>
<comment type="caution">
    <text evidence="1">The sequence shown here is derived from an EMBL/GenBank/DDBJ whole genome shotgun (WGS) entry which is preliminary data.</text>
</comment>
<organism evidence="1 2">
    <name type="scientific">Methylobacterium soli</name>
    <dbReference type="NCBI Taxonomy" id="553447"/>
    <lineage>
        <taxon>Bacteria</taxon>
        <taxon>Pseudomonadati</taxon>
        <taxon>Pseudomonadota</taxon>
        <taxon>Alphaproteobacteria</taxon>
        <taxon>Hyphomicrobiales</taxon>
        <taxon>Methylobacteriaceae</taxon>
        <taxon>Methylobacterium</taxon>
    </lineage>
</organism>
<accession>A0A6L3SUL8</accession>